<protein>
    <recommendedName>
        <fullName evidence="3">Excreted virulence factor EspC (Type VII ESX diderm)</fullName>
    </recommendedName>
</protein>
<sequence length="107" mass="11304">MSGGFSVEPESLRRGGEALQRVGDDFAVQLDGFDATLASYGTPWGGDEIGALIGQAYQAAVGYAMDCFYIAADEMAAAGEDLTVMAAAYDDTEKQNEDRFTGMSRGL</sequence>
<dbReference type="Gene3D" id="1.10.287.1060">
    <property type="entry name" value="ESAT-6-like"/>
    <property type="match status" value="1"/>
</dbReference>
<dbReference type="Proteomes" id="UP001183629">
    <property type="component" value="Unassembled WGS sequence"/>
</dbReference>
<gene>
    <name evidence="1" type="ORF">J2S44_007859</name>
</gene>
<keyword evidence="2" id="KW-1185">Reference proteome</keyword>
<dbReference type="AlphaFoldDB" id="A0AAE3ZYJ6"/>
<comment type="caution">
    <text evidence="1">The sequence shown here is derived from an EMBL/GenBank/DDBJ whole genome shotgun (WGS) entry which is preliminary data.</text>
</comment>
<proteinExistence type="predicted"/>
<dbReference type="RefSeq" id="WP_310425100.1">
    <property type="nucleotide sequence ID" value="NZ_JAVDYC010000001.1"/>
</dbReference>
<organism evidence="1 2">
    <name type="scientific">Catenuloplanes niger</name>
    <dbReference type="NCBI Taxonomy" id="587534"/>
    <lineage>
        <taxon>Bacteria</taxon>
        <taxon>Bacillati</taxon>
        <taxon>Actinomycetota</taxon>
        <taxon>Actinomycetes</taxon>
        <taxon>Micromonosporales</taxon>
        <taxon>Micromonosporaceae</taxon>
        <taxon>Catenuloplanes</taxon>
    </lineage>
</organism>
<evidence type="ECO:0000313" key="1">
    <source>
        <dbReference type="EMBL" id="MDR7327609.1"/>
    </source>
</evidence>
<name>A0AAE3ZYJ6_9ACTN</name>
<evidence type="ECO:0000313" key="2">
    <source>
        <dbReference type="Proteomes" id="UP001183629"/>
    </source>
</evidence>
<evidence type="ECO:0008006" key="3">
    <source>
        <dbReference type="Google" id="ProtNLM"/>
    </source>
</evidence>
<accession>A0AAE3ZYJ6</accession>
<reference evidence="1 2" key="1">
    <citation type="submission" date="2023-07" db="EMBL/GenBank/DDBJ databases">
        <title>Sequencing the genomes of 1000 actinobacteria strains.</title>
        <authorList>
            <person name="Klenk H.-P."/>
        </authorList>
    </citation>
    <scope>NUCLEOTIDE SEQUENCE [LARGE SCALE GENOMIC DNA]</scope>
    <source>
        <strain evidence="1 2">DSM 44711</strain>
    </source>
</reference>
<dbReference type="EMBL" id="JAVDYC010000001">
    <property type="protein sequence ID" value="MDR7327609.1"/>
    <property type="molecule type" value="Genomic_DNA"/>
</dbReference>